<dbReference type="Gene3D" id="3.40.50.620">
    <property type="entry name" value="HUPs"/>
    <property type="match status" value="1"/>
</dbReference>
<dbReference type="Proteomes" id="UP000271678">
    <property type="component" value="Unassembled WGS sequence"/>
</dbReference>
<keyword evidence="2" id="KW-0547">Nucleotide-binding</keyword>
<sequence length="238" mass="26282">MTRMPVAFHWSGGKDSAHALGRLLTDERYDVRCLLTTVHAVRDESTVHGLPTALLQAQAAAIGLPLRIVELHGAGLDGYNEAMEVETRRLRSEGITGCAFGDLEHSDVLQYKEIQFAPLGVKVIEPLWGMSPQECSEDFLASGIEAITVVVNAAVLDREHLGVPVDRSFVRTLPAGCDPCGEFGEFHTFTWNAPYFSSPVRFAIGDSERIERRISTSSGDQEFAYWRLHLRAVGTRAR</sequence>
<protein>
    <submittedName>
        <fullName evidence="2">ATP-binding protein</fullName>
    </submittedName>
</protein>
<evidence type="ECO:0000259" key="1">
    <source>
        <dbReference type="Pfam" id="PF01902"/>
    </source>
</evidence>
<evidence type="ECO:0000313" key="3">
    <source>
        <dbReference type="Proteomes" id="UP000271678"/>
    </source>
</evidence>
<organism evidence="2 3">
    <name type="scientific">Flexivirga caeni</name>
    <dbReference type="NCBI Taxonomy" id="2294115"/>
    <lineage>
        <taxon>Bacteria</taxon>
        <taxon>Bacillati</taxon>
        <taxon>Actinomycetota</taxon>
        <taxon>Actinomycetes</taxon>
        <taxon>Micrococcales</taxon>
        <taxon>Dermacoccaceae</taxon>
        <taxon>Flexivirga</taxon>
    </lineage>
</organism>
<dbReference type="RefSeq" id="WP_123272040.1">
    <property type="nucleotide sequence ID" value="NZ_RJJQ01000015.1"/>
</dbReference>
<comment type="caution">
    <text evidence="2">The sequence shown here is derived from an EMBL/GenBank/DDBJ whole genome shotgun (WGS) entry which is preliminary data.</text>
</comment>
<dbReference type="SUPFAM" id="SSF52402">
    <property type="entry name" value="Adenine nucleotide alpha hydrolases-like"/>
    <property type="match status" value="1"/>
</dbReference>
<reference evidence="2 3" key="1">
    <citation type="submission" date="2018-11" db="EMBL/GenBank/DDBJ databases">
        <title>Draft genome of Simplicispira Flexivirga sp. BO-16.</title>
        <authorList>
            <person name="Im W.T."/>
        </authorList>
    </citation>
    <scope>NUCLEOTIDE SEQUENCE [LARGE SCALE GENOMIC DNA]</scope>
    <source>
        <strain evidence="2 3">BO-16</strain>
    </source>
</reference>
<dbReference type="Gene3D" id="3.90.1490.10">
    <property type="entry name" value="putative n-type atp pyrophosphatase, domain 2"/>
    <property type="match status" value="1"/>
</dbReference>
<keyword evidence="3" id="KW-1185">Reference proteome</keyword>
<keyword evidence="2" id="KW-0067">ATP-binding</keyword>
<proteinExistence type="predicted"/>
<feature type="domain" description="Diphthamide synthase" evidence="1">
    <location>
        <begin position="5"/>
        <end position="201"/>
    </location>
</feature>
<accession>A0A3M9M4Z4</accession>
<dbReference type="Pfam" id="PF01902">
    <property type="entry name" value="Diphthami_syn_2"/>
    <property type="match status" value="1"/>
</dbReference>
<dbReference type="InterPro" id="IPR002761">
    <property type="entry name" value="Diphthami_syn_dom"/>
</dbReference>
<gene>
    <name evidence="2" type="ORF">EFY87_13610</name>
</gene>
<dbReference type="InterPro" id="IPR014729">
    <property type="entry name" value="Rossmann-like_a/b/a_fold"/>
</dbReference>
<dbReference type="GO" id="GO:0005524">
    <property type="term" value="F:ATP binding"/>
    <property type="evidence" value="ECO:0007669"/>
    <property type="project" value="UniProtKB-KW"/>
</dbReference>
<name>A0A3M9M4Z4_9MICO</name>
<dbReference type="EMBL" id="RJJQ01000015">
    <property type="protein sequence ID" value="RNI20629.1"/>
    <property type="molecule type" value="Genomic_DNA"/>
</dbReference>
<evidence type="ECO:0000313" key="2">
    <source>
        <dbReference type="EMBL" id="RNI20629.1"/>
    </source>
</evidence>
<dbReference type="AlphaFoldDB" id="A0A3M9M4Z4"/>
<dbReference type="OrthoDB" id="3572539at2"/>